<feature type="signal peptide" evidence="1">
    <location>
        <begin position="1"/>
        <end position="32"/>
    </location>
</feature>
<gene>
    <name evidence="2" type="ORF">CCMP2556_LOCUS18478</name>
</gene>
<protein>
    <submittedName>
        <fullName evidence="2">Uncharacterized protein</fullName>
    </submittedName>
</protein>
<comment type="caution">
    <text evidence="2">The sequence shown here is derived from an EMBL/GenBank/DDBJ whole genome shotgun (WGS) entry which is preliminary data.</text>
</comment>
<accession>A0ABP0KZW5</accession>
<dbReference type="EMBL" id="CAXAMN010010502">
    <property type="protein sequence ID" value="CAK9031924.1"/>
    <property type="molecule type" value="Genomic_DNA"/>
</dbReference>
<keyword evidence="3" id="KW-1185">Reference proteome</keyword>
<reference evidence="2 3" key="1">
    <citation type="submission" date="2024-02" db="EMBL/GenBank/DDBJ databases">
        <authorList>
            <person name="Chen Y."/>
            <person name="Shah S."/>
            <person name="Dougan E. K."/>
            <person name="Thang M."/>
            <person name="Chan C."/>
        </authorList>
    </citation>
    <scope>NUCLEOTIDE SEQUENCE [LARGE SCALE GENOMIC DNA]</scope>
</reference>
<evidence type="ECO:0000256" key="1">
    <source>
        <dbReference type="SAM" id="SignalP"/>
    </source>
</evidence>
<name>A0ABP0KZW5_9DINO</name>
<keyword evidence="1" id="KW-0732">Signal</keyword>
<proteinExistence type="predicted"/>
<feature type="chain" id="PRO_5045078901" evidence="1">
    <location>
        <begin position="33"/>
        <end position="427"/>
    </location>
</feature>
<evidence type="ECO:0000313" key="2">
    <source>
        <dbReference type="EMBL" id="CAK9031924.1"/>
    </source>
</evidence>
<evidence type="ECO:0000313" key="3">
    <source>
        <dbReference type="Proteomes" id="UP001642484"/>
    </source>
</evidence>
<sequence>MRMQGTLSNARVCRTYGSLFLFFIASLEVGMAAKTASTRSSHTALRSKIPISLENIETALLALEKQRGTPELAETVVDIDKMVAEMKSMVRNQSKLTQQTINQAWTDFVSCSGLYDIDSHTGLQSIDSLAQVHANCRLEESGSKIILDSCEKELAARSSRELQRKGAFDALNQFPVSGFCAHRANSLQYNTVRGYIKHFRDHFASQLISWEHAFNASANATSLKLHTLRDCYGEDRRKNGQGGKEETYLSKKLLCQDLQRKVEDAACDRIAHRADCAAYVKCYESNHNAFFASGQTKESALSQSQQQQQEYHALIRIKCVLDAYATYQDGAALSKSISECQQIQADVSFLQVSLPDEEPGAMPPDKTGCLHHSSSEAPGSSIFAQQFYQNLIVKDDLTHWTNVQEDVLACPALKMQSDRAWAKDATA</sequence>
<organism evidence="2 3">
    <name type="scientific">Durusdinium trenchii</name>
    <dbReference type="NCBI Taxonomy" id="1381693"/>
    <lineage>
        <taxon>Eukaryota</taxon>
        <taxon>Sar</taxon>
        <taxon>Alveolata</taxon>
        <taxon>Dinophyceae</taxon>
        <taxon>Suessiales</taxon>
        <taxon>Symbiodiniaceae</taxon>
        <taxon>Durusdinium</taxon>
    </lineage>
</organism>
<dbReference type="Proteomes" id="UP001642484">
    <property type="component" value="Unassembled WGS sequence"/>
</dbReference>